<name>A0A158EZA3_9BURK</name>
<reference evidence="2" key="1">
    <citation type="submission" date="2016-01" db="EMBL/GenBank/DDBJ databases">
        <authorList>
            <person name="Peeters Charlotte."/>
        </authorList>
    </citation>
    <scope>NUCLEOTIDE SEQUENCE</scope>
    <source>
        <strain evidence="2">LMG 22936</strain>
    </source>
</reference>
<organism evidence="2 3">
    <name type="scientific">Caballeronia telluris</name>
    <dbReference type="NCBI Taxonomy" id="326475"/>
    <lineage>
        <taxon>Bacteria</taxon>
        <taxon>Pseudomonadati</taxon>
        <taxon>Pseudomonadota</taxon>
        <taxon>Betaproteobacteria</taxon>
        <taxon>Burkholderiales</taxon>
        <taxon>Burkholderiaceae</taxon>
        <taxon>Caballeronia</taxon>
    </lineage>
</organism>
<evidence type="ECO:0000313" key="3">
    <source>
        <dbReference type="Proteomes" id="UP000054717"/>
    </source>
</evidence>
<proteinExistence type="predicted"/>
<comment type="caution">
    <text evidence="2">The sequence shown here is derived from an EMBL/GenBank/DDBJ whole genome shotgun (WGS) entry which is preliminary data.</text>
</comment>
<dbReference type="AlphaFoldDB" id="A0A158EZA3"/>
<feature type="compositionally biased region" description="Low complexity" evidence="1">
    <location>
        <begin position="32"/>
        <end position="43"/>
    </location>
</feature>
<feature type="region of interest" description="Disordered" evidence="1">
    <location>
        <begin position="1"/>
        <end position="43"/>
    </location>
</feature>
<dbReference type="Proteomes" id="UP000054717">
    <property type="component" value="Unassembled WGS sequence"/>
</dbReference>
<accession>A0A158EZA3</accession>
<protein>
    <submittedName>
        <fullName evidence="2">Uncharacterized protein</fullName>
    </submittedName>
</protein>
<evidence type="ECO:0000313" key="2">
    <source>
        <dbReference type="EMBL" id="SAL12887.1"/>
    </source>
</evidence>
<evidence type="ECO:0000256" key="1">
    <source>
        <dbReference type="SAM" id="MobiDB-lite"/>
    </source>
</evidence>
<gene>
    <name evidence="2" type="ORF">AWB66_00417</name>
</gene>
<sequence>MKNPQVQGVNEGGAVRPGEANVEPPLRAMPQSSSDDSGYSDSLDIPLDYGIVMDAVRDAVRANL</sequence>
<keyword evidence="3" id="KW-1185">Reference proteome</keyword>
<dbReference type="RefSeq" id="WP_087628589.1">
    <property type="nucleotide sequence ID" value="NZ_FCNZ02000001.1"/>
</dbReference>
<dbReference type="EMBL" id="FCNZ02000001">
    <property type="protein sequence ID" value="SAL12887.1"/>
    <property type="molecule type" value="Genomic_DNA"/>
</dbReference>